<name>A0A0D8Y6P9_DICVI</name>
<reference evidence="3 4" key="1">
    <citation type="submission" date="2013-11" db="EMBL/GenBank/DDBJ databases">
        <title>Draft genome of the bovine lungworm Dictyocaulus viviparus.</title>
        <authorList>
            <person name="Mitreva M."/>
        </authorList>
    </citation>
    <scope>NUCLEOTIDE SEQUENCE [LARGE SCALE GENOMIC DNA]</scope>
    <source>
        <strain evidence="3 4">HannoverDv2000</strain>
    </source>
</reference>
<evidence type="ECO:0000256" key="1">
    <source>
        <dbReference type="SAM" id="MobiDB-lite"/>
    </source>
</evidence>
<accession>A0A0D8Y6P9</accession>
<feature type="region of interest" description="Disordered" evidence="1">
    <location>
        <begin position="352"/>
        <end position="416"/>
    </location>
</feature>
<gene>
    <name evidence="3" type="ORF">DICVIV_03605</name>
</gene>
<dbReference type="PANTHER" id="PTHR33936">
    <property type="entry name" value="PROTEIN CBG17840"/>
    <property type="match status" value="1"/>
</dbReference>
<organism evidence="3 4">
    <name type="scientific">Dictyocaulus viviparus</name>
    <name type="common">Bovine lungworm</name>
    <dbReference type="NCBI Taxonomy" id="29172"/>
    <lineage>
        <taxon>Eukaryota</taxon>
        <taxon>Metazoa</taxon>
        <taxon>Ecdysozoa</taxon>
        <taxon>Nematoda</taxon>
        <taxon>Chromadorea</taxon>
        <taxon>Rhabditida</taxon>
        <taxon>Rhabditina</taxon>
        <taxon>Rhabditomorpha</taxon>
        <taxon>Strongyloidea</taxon>
        <taxon>Metastrongylidae</taxon>
        <taxon>Dictyocaulus</taxon>
    </lineage>
</organism>
<dbReference type="InterPro" id="IPR052797">
    <property type="entry name" value="RegFact_GeneExpr_CellDeath"/>
</dbReference>
<evidence type="ECO:0000313" key="4">
    <source>
        <dbReference type="Proteomes" id="UP000053766"/>
    </source>
</evidence>
<protein>
    <submittedName>
        <fullName evidence="3">Zinc finger, C2H2 type</fullName>
    </submittedName>
</protein>
<sequence>MKPRRPCPVCGRWTTAIYMHMIYSHNWTDEQVNDLKRLIREERLTKHGSLVYGCHRCGLGYTSSIALCTHLVKCRGRIRPRKKEISSLETDRDKKFMWYLEGGRQLSTKQLPSRPLVMPPLPEQLSESEKGSVICPVPRCTGRFTNHDSLSYHCMLEHSELGAAGTPQNFAIRQYRFEDKDAYKEWLYERCEETCTSFSTKTSMWSGYAMYRCNRAGTFKTSGTLRSGCTSKKAQSHCSAFLRTSEYSDGSIDVTCCFGHISHELDPTALRLNERQCGVLQKLLERNLYLSDICAQMKAEYPPTNRLHYTTSNDIRNLALRLGLPVRLREKKIMRRTVDCNMDEDHENKLVIEEEVGDGLQYPQRERKDTTTEQVIHCEETTSDNSSSLSVQSDISSGTDNRPSRTRRAPRRFEDG</sequence>
<evidence type="ECO:0000259" key="2">
    <source>
        <dbReference type="PROSITE" id="PS00028"/>
    </source>
</evidence>
<dbReference type="OrthoDB" id="5855354at2759"/>
<keyword evidence="4" id="KW-1185">Reference proteome</keyword>
<dbReference type="PROSITE" id="PS00028">
    <property type="entry name" value="ZINC_FINGER_C2H2_1"/>
    <property type="match status" value="1"/>
</dbReference>
<dbReference type="EMBL" id="KN716211">
    <property type="protein sequence ID" value="KJH50241.1"/>
    <property type="molecule type" value="Genomic_DNA"/>
</dbReference>
<dbReference type="STRING" id="29172.A0A0D8Y6P9"/>
<feature type="domain" description="C2H2-type" evidence="2">
    <location>
        <begin position="135"/>
        <end position="158"/>
    </location>
</feature>
<dbReference type="InterPro" id="IPR013087">
    <property type="entry name" value="Znf_C2H2_type"/>
</dbReference>
<feature type="compositionally biased region" description="Low complexity" evidence="1">
    <location>
        <begin position="383"/>
        <end position="397"/>
    </location>
</feature>
<dbReference type="AlphaFoldDB" id="A0A0D8Y6P9"/>
<feature type="compositionally biased region" description="Basic and acidic residues" evidence="1">
    <location>
        <begin position="364"/>
        <end position="380"/>
    </location>
</feature>
<reference evidence="4" key="2">
    <citation type="journal article" date="2016" name="Sci. Rep.">
        <title>Dictyocaulus viviparus genome, variome and transcriptome elucidate lungworm biology and support future intervention.</title>
        <authorList>
            <person name="McNulty S.N."/>
            <person name="Strube C."/>
            <person name="Rosa B.A."/>
            <person name="Martin J.C."/>
            <person name="Tyagi R."/>
            <person name="Choi Y.J."/>
            <person name="Wang Q."/>
            <person name="Hallsworth Pepin K."/>
            <person name="Zhang X."/>
            <person name="Ozersky P."/>
            <person name="Wilson R.K."/>
            <person name="Sternberg P.W."/>
            <person name="Gasser R.B."/>
            <person name="Mitreva M."/>
        </authorList>
    </citation>
    <scope>NUCLEOTIDE SEQUENCE [LARGE SCALE GENOMIC DNA]</scope>
    <source>
        <strain evidence="4">HannoverDv2000</strain>
    </source>
</reference>
<dbReference type="PANTHER" id="PTHR33936:SF24">
    <property type="entry name" value="C2H2-TYPE DOMAIN-CONTAINING PROTEIN"/>
    <property type="match status" value="1"/>
</dbReference>
<proteinExistence type="predicted"/>
<dbReference type="Proteomes" id="UP000053766">
    <property type="component" value="Unassembled WGS sequence"/>
</dbReference>
<evidence type="ECO:0000313" key="3">
    <source>
        <dbReference type="EMBL" id="KJH50241.1"/>
    </source>
</evidence>